<organism evidence="3 4">
    <name type="scientific">Dichotomopilus funicola</name>
    <dbReference type="NCBI Taxonomy" id="1934379"/>
    <lineage>
        <taxon>Eukaryota</taxon>
        <taxon>Fungi</taxon>
        <taxon>Dikarya</taxon>
        <taxon>Ascomycota</taxon>
        <taxon>Pezizomycotina</taxon>
        <taxon>Sordariomycetes</taxon>
        <taxon>Sordariomycetidae</taxon>
        <taxon>Sordariales</taxon>
        <taxon>Chaetomiaceae</taxon>
        <taxon>Dichotomopilus</taxon>
    </lineage>
</organism>
<feature type="region of interest" description="Disordered" evidence="1">
    <location>
        <begin position="259"/>
        <end position="279"/>
    </location>
</feature>
<feature type="region of interest" description="Disordered" evidence="1">
    <location>
        <begin position="225"/>
        <end position="247"/>
    </location>
</feature>
<dbReference type="InterPro" id="IPR011009">
    <property type="entry name" value="Kinase-like_dom_sf"/>
</dbReference>
<dbReference type="Proteomes" id="UP001302676">
    <property type="component" value="Unassembled WGS sequence"/>
</dbReference>
<dbReference type="InterPro" id="IPR008271">
    <property type="entry name" value="Ser/Thr_kinase_AS"/>
</dbReference>
<reference evidence="3" key="1">
    <citation type="journal article" date="2023" name="Mol. Phylogenet. Evol.">
        <title>Genome-scale phylogeny and comparative genomics of the fungal order Sordariales.</title>
        <authorList>
            <person name="Hensen N."/>
            <person name="Bonometti L."/>
            <person name="Westerberg I."/>
            <person name="Brannstrom I.O."/>
            <person name="Guillou S."/>
            <person name="Cros-Aarteil S."/>
            <person name="Calhoun S."/>
            <person name="Haridas S."/>
            <person name="Kuo A."/>
            <person name="Mondo S."/>
            <person name="Pangilinan J."/>
            <person name="Riley R."/>
            <person name="LaButti K."/>
            <person name="Andreopoulos B."/>
            <person name="Lipzen A."/>
            <person name="Chen C."/>
            <person name="Yan M."/>
            <person name="Daum C."/>
            <person name="Ng V."/>
            <person name="Clum A."/>
            <person name="Steindorff A."/>
            <person name="Ohm R.A."/>
            <person name="Martin F."/>
            <person name="Silar P."/>
            <person name="Natvig D.O."/>
            <person name="Lalanne C."/>
            <person name="Gautier V."/>
            <person name="Ament-Velasquez S.L."/>
            <person name="Kruys A."/>
            <person name="Hutchinson M.I."/>
            <person name="Powell A.J."/>
            <person name="Barry K."/>
            <person name="Miller A.N."/>
            <person name="Grigoriev I.V."/>
            <person name="Debuchy R."/>
            <person name="Gladieux P."/>
            <person name="Hiltunen Thoren M."/>
            <person name="Johannesson H."/>
        </authorList>
    </citation>
    <scope>NUCLEOTIDE SEQUENCE</scope>
    <source>
        <strain evidence="3">CBS 141.50</strain>
    </source>
</reference>
<evidence type="ECO:0000313" key="4">
    <source>
        <dbReference type="Proteomes" id="UP001302676"/>
    </source>
</evidence>
<comment type="caution">
    <text evidence="3">The sequence shown here is derived from an EMBL/GenBank/DDBJ whole genome shotgun (WGS) entry which is preliminary data.</text>
</comment>
<evidence type="ECO:0000313" key="3">
    <source>
        <dbReference type="EMBL" id="KAK4141207.1"/>
    </source>
</evidence>
<feature type="compositionally biased region" description="Polar residues" evidence="1">
    <location>
        <begin position="1"/>
        <end position="14"/>
    </location>
</feature>
<dbReference type="SUPFAM" id="SSF56112">
    <property type="entry name" value="Protein kinase-like (PK-like)"/>
    <property type="match status" value="1"/>
</dbReference>
<dbReference type="SMART" id="SM00220">
    <property type="entry name" value="S_TKc"/>
    <property type="match status" value="1"/>
</dbReference>
<evidence type="ECO:0000259" key="2">
    <source>
        <dbReference type="PROSITE" id="PS50011"/>
    </source>
</evidence>
<feature type="domain" description="Protein kinase" evidence="2">
    <location>
        <begin position="326"/>
        <end position="593"/>
    </location>
</feature>
<sequence>MSGYTSISSTQPFTDSAEVRRQAGVTLPIPQQGEAPQPPGEQPQLIPTTLASHNSPLEELAGAFADASLATLPDARLALAWPASNAPDGPNSVIVPLTKDIAGWNTVGVVQRTQDVDFVIDIPFWSQNNFTLELQRRQLKCRLYYDPVSDDCLLVNESSGGIHLTPVPPTGNDRPILARDDRYVVSPGVWRISIAEGTAARQHLLDFCVLRRQFVVDIAEAPPTTSWSARRSAPDDDEASGKRRRVDGDVSEILVAPAAVDQQDPPGPGAIATSTPPSPVLRQIRKPGITLLDLQDGEEAIVRTIHSAAGTVTAPISTPGLESYRLRRVGAIAINRASSVFASQHSELSEPVVAKVIRYEGMSSNNLTKCVRRWRMETEMLERLHHRNIVSLRAVDGRMFAVYLELLPSSLNRGTESPFQPSDALTILRDLSSALTYLHTEQHLAHNDIKPANITYSRRRGAVLIDFEMATPATGDGKLPGGSHCYIPPEFLKNPANRGASGDMWALGITLLYVLKKFPLPDKTVKVWPIFEAFDKTNTARGQMVAWLNSVAVHKERLDRTDLVEGLVYRMLETEPASRIRADQVLAALENET</sequence>
<dbReference type="PROSITE" id="PS50011">
    <property type="entry name" value="PROTEIN_KINASE_DOM"/>
    <property type="match status" value="1"/>
</dbReference>
<dbReference type="GeneID" id="87814638"/>
<feature type="region of interest" description="Disordered" evidence="1">
    <location>
        <begin position="1"/>
        <end position="48"/>
    </location>
</feature>
<accession>A0AAN6UXW0</accession>
<dbReference type="InterPro" id="IPR000719">
    <property type="entry name" value="Prot_kinase_dom"/>
</dbReference>
<gene>
    <name evidence="3" type="ORF">C8A04DRAFT_14253</name>
</gene>
<dbReference type="RefSeq" id="XP_062634578.1">
    <property type="nucleotide sequence ID" value="XM_062778025.1"/>
</dbReference>
<dbReference type="Gene3D" id="3.30.200.20">
    <property type="entry name" value="Phosphorylase Kinase, domain 1"/>
    <property type="match status" value="1"/>
</dbReference>
<keyword evidence="3" id="KW-0418">Kinase</keyword>
<dbReference type="Pfam" id="PF00069">
    <property type="entry name" value="Pkinase"/>
    <property type="match status" value="1"/>
</dbReference>
<reference evidence="3" key="2">
    <citation type="submission" date="2023-05" db="EMBL/GenBank/DDBJ databases">
        <authorList>
            <consortium name="Lawrence Berkeley National Laboratory"/>
            <person name="Steindorff A."/>
            <person name="Hensen N."/>
            <person name="Bonometti L."/>
            <person name="Westerberg I."/>
            <person name="Brannstrom I.O."/>
            <person name="Guillou S."/>
            <person name="Cros-Aarteil S."/>
            <person name="Calhoun S."/>
            <person name="Haridas S."/>
            <person name="Kuo A."/>
            <person name="Mondo S."/>
            <person name="Pangilinan J."/>
            <person name="Riley R."/>
            <person name="Labutti K."/>
            <person name="Andreopoulos B."/>
            <person name="Lipzen A."/>
            <person name="Chen C."/>
            <person name="Yanf M."/>
            <person name="Daum C."/>
            <person name="Ng V."/>
            <person name="Clum A."/>
            <person name="Ohm R."/>
            <person name="Martin F."/>
            <person name="Silar P."/>
            <person name="Natvig D."/>
            <person name="Lalanne C."/>
            <person name="Gautier V."/>
            <person name="Ament-Velasquez S.L."/>
            <person name="Kruys A."/>
            <person name="Hutchinson M.I."/>
            <person name="Powell A.J."/>
            <person name="Barry K."/>
            <person name="Miller A.N."/>
            <person name="Grigoriev I.V."/>
            <person name="Debuchy R."/>
            <person name="Gladieux P."/>
            <person name="Thoren M.H."/>
            <person name="Johannesson H."/>
        </authorList>
    </citation>
    <scope>NUCLEOTIDE SEQUENCE</scope>
    <source>
        <strain evidence="3">CBS 141.50</strain>
    </source>
</reference>
<dbReference type="Gene3D" id="1.10.510.10">
    <property type="entry name" value="Transferase(Phosphotransferase) domain 1"/>
    <property type="match status" value="1"/>
</dbReference>
<dbReference type="GO" id="GO:0005737">
    <property type="term" value="C:cytoplasm"/>
    <property type="evidence" value="ECO:0007669"/>
    <property type="project" value="TreeGrafter"/>
</dbReference>
<dbReference type="EMBL" id="MU853615">
    <property type="protein sequence ID" value="KAK4141207.1"/>
    <property type="molecule type" value="Genomic_DNA"/>
</dbReference>
<dbReference type="CDD" id="cd00180">
    <property type="entry name" value="PKc"/>
    <property type="match status" value="1"/>
</dbReference>
<dbReference type="PROSITE" id="PS00108">
    <property type="entry name" value="PROTEIN_KINASE_ST"/>
    <property type="match status" value="1"/>
</dbReference>
<keyword evidence="3" id="KW-0808">Transferase</keyword>
<dbReference type="AlphaFoldDB" id="A0AAN6UXW0"/>
<dbReference type="PANTHER" id="PTHR24361">
    <property type="entry name" value="MITOGEN-ACTIVATED KINASE KINASE KINASE"/>
    <property type="match status" value="1"/>
</dbReference>
<evidence type="ECO:0000256" key="1">
    <source>
        <dbReference type="SAM" id="MobiDB-lite"/>
    </source>
</evidence>
<keyword evidence="4" id="KW-1185">Reference proteome</keyword>
<proteinExistence type="predicted"/>
<protein>
    <submittedName>
        <fullName evidence="3">Kinase-like domain-containing protein</fullName>
    </submittedName>
</protein>
<name>A0AAN6UXW0_9PEZI</name>
<dbReference type="GO" id="GO:0004674">
    <property type="term" value="F:protein serine/threonine kinase activity"/>
    <property type="evidence" value="ECO:0007669"/>
    <property type="project" value="TreeGrafter"/>
</dbReference>
<dbReference type="InterPro" id="IPR053235">
    <property type="entry name" value="Ser_Thr_kinase"/>
</dbReference>
<dbReference type="GO" id="GO:0005524">
    <property type="term" value="F:ATP binding"/>
    <property type="evidence" value="ECO:0007669"/>
    <property type="project" value="InterPro"/>
</dbReference>